<accession>A0A2N5CYU5</accession>
<dbReference type="Proteomes" id="UP000281192">
    <property type="component" value="Chromosome"/>
</dbReference>
<dbReference type="RefSeq" id="WP_101711548.1">
    <property type="nucleotide sequence ID" value="NZ_CP026100.1"/>
</dbReference>
<reference evidence="3 6" key="2">
    <citation type="submission" date="2018-01" db="EMBL/GenBank/DDBJ databases">
        <title>Complete genome sequence of Caulobacter flavus RHGG3.</title>
        <authorList>
            <person name="Yang E."/>
        </authorList>
    </citation>
    <scope>NUCLEOTIDE SEQUENCE [LARGE SCALE GENOMIC DNA]</scope>
    <source>
        <strain evidence="3 6">RHGG3</strain>
    </source>
</reference>
<dbReference type="Pfam" id="PF09539">
    <property type="entry name" value="DUF2385"/>
    <property type="match status" value="1"/>
</dbReference>
<evidence type="ECO:0000256" key="1">
    <source>
        <dbReference type="SAM" id="MobiDB-lite"/>
    </source>
</evidence>
<dbReference type="EMBL" id="PJRQ01000008">
    <property type="protein sequence ID" value="PLR18990.1"/>
    <property type="molecule type" value="Genomic_DNA"/>
</dbReference>
<keyword evidence="2" id="KW-0732">Signal</keyword>
<evidence type="ECO:0000313" key="5">
    <source>
        <dbReference type="Proteomes" id="UP000234483"/>
    </source>
</evidence>
<dbReference type="OrthoDB" id="7629004at2"/>
<evidence type="ECO:0000313" key="3">
    <source>
        <dbReference type="EMBL" id="AYV45330.1"/>
    </source>
</evidence>
<protein>
    <submittedName>
        <fullName evidence="4">TIGR02301 family protein</fullName>
    </submittedName>
</protein>
<reference evidence="4 5" key="1">
    <citation type="submission" date="2017-12" db="EMBL/GenBank/DDBJ databases">
        <title>The genome sequence of Caulobacter flavus CGMCC1 15093.</title>
        <authorList>
            <person name="Gao J."/>
            <person name="Mao X."/>
            <person name="Sun J."/>
        </authorList>
    </citation>
    <scope>NUCLEOTIDE SEQUENCE [LARGE SCALE GENOMIC DNA]</scope>
    <source>
        <strain evidence="4 5">CGMCC1 15093</strain>
    </source>
</reference>
<dbReference type="Proteomes" id="UP000234483">
    <property type="component" value="Unassembled WGS sequence"/>
</dbReference>
<evidence type="ECO:0000313" key="6">
    <source>
        <dbReference type="Proteomes" id="UP000281192"/>
    </source>
</evidence>
<evidence type="ECO:0000256" key="2">
    <source>
        <dbReference type="SAM" id="SignalP"/>
    </source>
</evidence>
<gene>
    <name evidence="3" type="ORF">C1707_03185</name>
    <name evidence="4" type="ORF">CFHF_02990</name>
</gene>
<name>A0A2N5CYU5_9CAUL</name>
<dbReference type="EMBL" id="CP026100">
    <property type="protein sequence ID" value="AYV45330.1"/>
    <property type="molecule type" value="Genomic_DNA"/>
</dbReference>
<keyword evidence="6" id="KW-1185">Reference proteome</keyword>
<feature type="signal peptide" evidence="2">
    <location>
        <begin position="1"/>
        <end position="26"/>
    </location>
</feature>
<feature type="chain" id="PRO_5044578143" evidence="2">
    <location>
        <begin position="27"/>
        <end position="148"/>
    </location>
</feature>
<dbReference type="InterPro" id="IPR012645">
    <property type="entry name" value="CHP02301"/>
</dbReference>
<dbReference type="NCBIfam" id="TIGR02301">
    <property type="entry name" value="TIGR02301 family protein"/>
    <property type="match status" value="1"/>
</dbReference>
<organism evidence="4 5">
    <name type="scientific">Caulobacter flavus</name>
    <dbReference type="NCBI Taxonomy" id="1679497"/>
    <lineage>
        <taxon>Bacteria</taxon>
        <taxon>Pseudomonadati</taxon>
        <taxon>Pseudomonadota</taxon>
        <taxon>Alphaproteobacteria</taxon>
        <taxon>Caulobacterales</taxon>
        <taxon>Caulobacteraceae</taxon>
        <taxon>Caulobacter</taxon>
    </lineage>
</organism>
<sequence length="148" mass="15872">MLRARPLVPALATLLLTAPAALPAHAQEREPADRQRLLDLAYVLGQSHALRQACEGAGDQFWRARMMRLIDVEASDSGFTAQMRDRFNGGFAASQAGHPEGCSPESRRAERQAAVRGRALASKLSQTVVINDPAQASPDSVADGRGAR</sequence>
<feature type="region of interest" description="Disordered" evidence="1">
    <location>
        <begin position="90"/>
        <end position="148"/>
    </location>
</feature>
<dbReference type="AlphaFoldDB" id="A0A2N5CYU5"/>
<evidence type="ECO:0000313" key="4">
    <source>
        <dbReference type="EMBL" id="PLR18990.1"/>
    </source>
</evidence>
<proteinExistence type="predicted"/>
<dbReference type="KEGG" id="cfh:C1707_03185"/>